<dbReference type="InterPro" id="IPR036188">
    <property type="entry name" value="FAD/NAD-bd_sf"/>
</dbReference>
<dbReference type="GO" id="GO:0016491">
    <property type="term" value="F:oxidoreductase activity"/>
    <property type="evidence" value="ECO:0007669"/>
    <property type="project" value="UniProtKB-KW"/>
</dbReference>
<accession>A0A369WB06</accession>
<evidence type="ECO:0000313" key="4">
    <source>
        <dbReference type="Proteomes" id="UP000253769"/>
    </source>
</evidence>
<dbReference type="SUPFAM" id="SSF54373">
    <property type="entry name" value="FAD-linked reductases, C-terminal domain"/>
    <property type="match status" value="1"/>
</dbReference>
<gene>
    <name evidence="3" type="ORF">DV711_15815</name>
</gene>
<dbReference type="GO" id="GO:0005737">
    <property type="term" value="C:cytoplasm"/>
    <property type="evidence" value="ECO:0007669"/>
    <property type="project" value="TreeGrafter"/>
</dbReference>
<reference evidence="3 4" key="1">
    <citation type="submission" date="2018-07" db="EMBL/GenBank/DDBJ databases">
        <title>Motiliproteus coralliicola sp. nov., a bacterium isolated from Coral.</title>
        <authorList>
            <person name="Wang G."/>
        </authorList>
    </citation>
    <scope>NUCLEOTIDE SEQUENCE [LARGE SCALE GENOMIC DNA]</scope>
    <source>
        <strain evidence="3 4">C34</strain>
    </source>
</reference>
<dbReference type="PANTHER" id="PTHR13847">
    <property type="entry name" value="SARCOSINE DEHYDROGENASE-RELATED"/>
    <property type="match status" value="1"/>
</dbReference>
<evidence type="ECO:0000313" key="3">
    <source>
        <dbReference type="EMBL" id="RDE19190.1"/>
    </source>
</evidence>
<name>A0A369WB06_9GAMM</name>
<keyword evidence="4" id="KW-1185">Reference proteome</keyword>
<organism evidence="3 4">
    <name type="scientific">Motiliproteus coralliicola</name>
    <dbReference type="NCBI Taxonomy" id="2283196"/>
    <lineage>
        <taxon>Bacteria</taxon>
        <taxon>Pseudomonadati</taxon>
        <taxon>Pseudomonadota</taxon>
        <taxon>Gammaproteobacteria</taxon>
        <taxon>Oceanospirillales</taxon>
        <taxon>Oceanospirillaceae</taxon>
        <taxon>Motiliproteus</taxon>
    </lineage>
</organism>
<dbReference type="Gene3D" id="3.30.9.10">
    <property type="entry name" value="D-Amino Acid Oxidase, subunit A, domain 2"/>
    <property type="match status" value="1"/>
</dbReference>
<keyword evidence="1" id="KW-0560">Oxidoreductase</keyword>
<dbReference type="InterPro" id="IPR006076">
    <property type="entry name" value="FAD-dep_OxRdtase"/>
</dbReference>
<dbReference type="OrthoDB" id="9805337at2"/>
<dbReference type="Gene3D" id="3.50.50.60">
    <property type="entry name" value="FAD/NAD(P)-binding domain"/>
    <property type="match status" value="2"/>
</dbReference>
<evidence type="ECO:0000256" key="1">
    <source>
        <dbReference type="ARBA" id="ARBA00023002"/>
    </source>
</evidence>
<feature type="domain" description="FAD dependent oxidoreductase" evidence="2">
    <location>
        <begin position="6"/>
        <end position="397"/>
    </location>
</feature>
<evidence type="ECO:0000259" key="2">
    <source>
        <dbReference type="Pfam" id="PF01266"/>
    </source>
</evidence>
<dbReference type="SUPFAM" id="SSF51905">
    <property type="entry name" value="FAD/NAD(P)-binding domain"/>
    <property type="match status" value="1"/>
</dbReference>
<dbReference type="Pfam" id="PF01266">
    <property type="entry name" value="DAO"/>
    <property type="match status" value="1"/>
</dbReference>
<dbReference type="Proteomes" id="UP000253769">
    <property type="component" value="Unassembled WGS sequence"/>
</dbReference>
<comment type="caution">
    <text evidence="3">The sequence shown here is derived from an EMBL/GenBank/DDBJ whole genome shotgun (WGS) entry which is preliminary data.</text>
</comment>
<dbReference type="RefSeq" id="WP_114696681.1">
    <property type="nucleotide sequence ID" value="NZ_QQOH01000004.1"/>
</dbReference>
<sequence>MENQHIAIVGAGIVGLSSALWLQRAGYRVTLIDRDEPGMGASFGNAGLFADYARLPFTKFALMRKMPGMLLDSTSPLSMQGSYLPKLLPYGWGFFKSCFQSRYEHGRAALTALQQLAPEADRQLLQWTNAESLIKANGCLALFESQQSVEEARNGDMAERLQQGVKLEFLGAGEVNEMEPDLADFHAGGVFYPNTRYTVSPIALTQSYARHFADNGGRVLQDSVEQIIAGSNGSGAGVSLRLSQGVEQFDRLLLCAGTASKALLKSLGSDFPLVSERGYHLTLDTGSKTLSRPVGWLDKAVFLTPMDDGVRLAGTAEFAHADAPLNPTRASVMLNHARVMLGQEPSVSSTWVGSRPSTPDSLPVIGALKRHPQVSVAFGHGHLGLTFGAVTGQLISESIQGKTPSVDLSPFSPERFS</sequence>
<dbReference type="EMBL" id="QQOH01000004">
    <property type="protein sequence ID" value="RDE19190.1"/>
    <property type="molecule type" value="Genomic_DNA"/>
</dbReference>
<proteinExistence type="predicted"/>
<protein>
    <submittedName>
        <fullName evidence="3">FAD-binding oxidoreductase</fullName>
    </submittedName>
</protein>
<dbReference type="AlphaFoldDB" id="A0A369WB06"/>
<dbReference type="PANTHER" id="PTHR13847:SF289">
    <property type="entry name" value="GLYCINE OXIDASE"/>
    <property type="match status" value="1"/>
</dbReference>